<dbReference type="EMBL" id="VICG01000007">
    <property type="protein sequence ID" value="KAA8570302.1"/>
    <property type="molecule type" value="Genomic_DNA"/>
</dbReference>
<keyword evidence="2" id="KW-1185">Reference proteome</keyword>
<protein>
    <submittedName>
        <fullName evidence="1">Uncharacterized protein</fullName>
    </submittedName>
</protein>
<organism evidence="1 2">
    <name type="scientific">Monilinia fructicola</name>
    <name type="common">Brown rot fungus</name>
    <name type="synonym">Ciboria fructicola</name>
    <dbReference type="NCBI Taxonomy" id="38448"/>
    <lineage>
        <taxon>Eukaryota</taxon>
        <taxon>Fungi</taxon>
        <taxon>Dikarya</taxon>
        <taxon>Ascomycota</taxon>
        <taxon>Pezizomycotina</taxon>
        <taxon>Leotiomycetes</taxon>
        <taxon>Helotiales</taxon>
        <taxon>Sclerotiniaceae</taxon>
        <taxon>Monilinia</taxon>
    </lineage>
</organism>
<evidence type="ECO:0000313" key="1">
    <source>
        <dbReference type="EMBL" id="KAA8570302.1"/>
    </source>
</evidence>
<comment type="caution">
    <text evidence="1">The sequence shown here is derived from an EMBL/GenBank/DDBJ whole genome shotgun (WGS) entry which is preliminary data.</text>
</comment>
<sequence length="66" mass="7515">MITSLPSPSLLFTYLASIHFSSSSIRVKSLLGSSTVPQQFFNNPFLHQLITFTITRIRIDNKIKFL</sequence>
<evidence type="ECO:0000313" key="2">
    <source>
        <dbReference type="Proteomes" id="UP000322873"/>
    </source>
</evidence>
<reference evidence="1 2" key="1">
    <citation type="submission" date="2019-06" db="EMBL/GenBank/DDBJ databases">
        <title>Genome Sequence of the Brown Rot Fungal Pathogen Monilinia fructicola.</title>
        <authorList>
            <person name="De Miccolis Angelini R.M."/>
            <person name="Landi L."/>
            <person name="Abate D."/>
            <person name="Pollastro S."/>
            <person name="Romanazzi G."/>
            <person name="Faretra F."/>
        </authorList>
    </citation>
    <scope>NUCLEOTIDE SEQUENCE [LARGE SCALE GENOMIC DNA]</scope>
    <source>
        <strain evidence="1 2">Mfrc123</strain>
    </source>
</reference>
<gene>
    <name evidence="1" type="ORF">EYC84_002606</name>
</gene>
<accession>A0A5M9JR87</accession>
<proteinExistence type="predicted"/>
<dbReference type="AlphaFoldDB" id="A0A5M9JR87"/>
<name>A0A5M9JR87_MONFR</name>
<dbReference type="Proteomes" id="UP000322873">
    <property type="component" value="Unassembled WGS sequence"/>
</dbReference>